<organism evidence="1">
    <name type="scientific">Siphoviridae sp. cthrK8</name>
    <dbReference type="NCBI Taxonomy" id="2826429"/>
    <lineage>
        <taxon>Viruses</taxon>
        <taxon>Duplodnaviria</taxon>
        <taxon>Heunggongvirae</taxon>
        <taxon>Uroviricota</taxon>
        <taxon>Caudoviricetes</taxon>
    </lineage>
</organism>
<evidence type="ECO:0000313" key="1">
    <source>
        <dbReference type="EMBL" id="DAD87435.1"/>
    </source>
</evidence>
<dbReference type="EMBL" id="BK015021">
    <property type="protein sequence ID" value="DAD87435.1"/>
    <property type="molecule type" value="Genomic_DNA"/>
</dbReference>
<accession>A0A8S5MZZ3</accession>
<name>A0A8S5MZZ3_9CAUD</name>
<protein>
    <submittedName>
        <fullName evidence="1">Uncharacterized protein</fullName>
    </submittedName>
</protein>
<proteinExistence type="predicted"/>
<sequence>MNHEKSELENKRRTWTNDAKDFTSQAIFSHILKLAGGF</sequence>
<reference evidence="1" key="1">
    <citation type="journal article" date="2021" name="Proc. Natl. Acad. Sci. U.S.A.">
        <title>A Catalog of Tens of Thousands of Viruses from Human Metagenomes Reveals Hidden Associations with Chronic Diseases.</title>
        <authorList>
            <person name="Tisza M.J."/>
            <person name="Buck C.B."/>
        </authorList>
    </citation>
    <scope>NUCLEOTIDE SEQUENCE</scope>
    <source>
        <strain evidence="1">CthrK8</strain>
    </source>
</reference>